<dbReference type="InterPro" id="IPR025953">
    <property type="entry name" value="YlbD_coat"/>
</dbReference>
<gene>
    <name evidence="2" type="primary">ylbD</name>
    <name evidence="2" type="ORF">GCM10011409_23180</name>
</gene>
<keyword evidence="3" id="KW-1185">Reference proteome</keyword>
<name>A0A9W5TXQ7_9BACI</name>
<organism evidence="2 3">
    <name type="scientific">Lentibacillus populi</name>
    <dbReference type="NCBI Taxonomy" id="1827502"/>
    <lineage>
        <taxon>Bacteria</taxon>
        <taxon>Bacillati</taxon>
        <taxon>Bacillota</taxon>
        <taxon>Bacilli</taxon>
        <taxon>Bacillales</taxon>
        <taxon>Bacillaceae</taxon>
        <taxon>Lentibacillus</taxon>
    </lineage>
</organism>
<accession>A0A9W5TXQ7</accession>
<evidence type="ECO:0000313" key="3">
    <source>
        <dbReference type="Proteomes" id="UP000621492"/>
    </source>
</evidence>
<dbReference type="AlphaFoldDB" id="A0A9W5TXQ7"/>
<reference evidence="2" key="2">
    <citation type="submission" date="2020-09" db="EMBL/GenBank/DDBJ databases">
        <authorList>
            <person name="Sun Q."/>
            <person name="Zhou Y."/>
        </authorList>
    </citation>
    <scope>NUCLEOTIDE SEQUENCE</scope>
    <source>
        <strain evidence="2">CGMCC 1.15454</strain>
    </source>
</reference>
<comment type="caution">
    <text evidence="2">The sequence shown here is derived from an EMBL/GenBank/DDBJ whole genome shotgun (WGS) entry which is preliminary data.</text>
</comment>
<sequence length="131" mass="15517">MEDQLHPTVREFKAFLANHPKLVKEIRKSGRSWQEHYEKWVLLGEDDPYWSQYKEDVEENSEQKGTKKQSELFSQLLKMTENIDINKVQKQVKQLSTTIATIQEVLGQFQETKKSSPGPKNEPRPINWFRD</sequence>
<evidence type="ECO:0008006" key="4">
    <source>
        <dbReference type="Google" id="ProtNLM"/>
    </source>
</evidence>
<proteinExistence type="predicted"/>
<dbReference type="Proteomes" id="UP000621492">
    <property type="component" value="Unassembled WGS sequence"/>
</dbReference>
<dbReference type="EMBL" id="BMJD01000017">
    <property type="protein sequence ID" value="GGB44991.1"/>
    <property type="molecule type" value="Genomic_DNA"/>
</dbReference>
<feature type="region of interest" description="Disordered" evidence="1">
    <location>
        <begin position="109"/>
        <end position="131"/>
    </location>
</feature>
<protein>
    <recommendedName>
        <fullName evidence="4">Cytosolic protein</fullName>
    </recommendedName>
</protein>
<reference evidence="2" key="1">
    <citation type="journal article" date="2014" name="Int. J. Syst. Evol. Microbiol.">
        <title>Complete genome sequence of Corynebacterium casei LMG S-19264T (=DSM 44701T), isolated from a smear-ripened cheese.</title>
        <authorList>
            <consortium name="US DOE Joint Genome Institute (JGI-PGF)"/>
            <person name="Walter F."/>
            <person name="Albersmeier A."/>
            <person name="Kalinowski J."/>
            <person name="Ruckert C."/>
        </authorList>
    </citation>
    <scope>NUCLEOTIDE SEQUENCE</scope>
    <source>
        <strain evidence="2">CGMCC 1.15454</strain>
    </source>
</reference>
<dbReference type="Pfam" id="PF14071">
    <property type="entry name" value="YlbD_coat"/>
    <property type="match status" value="1"/>
</dbReference>
<dbReference type="RefSeq" id="WP_088050060.1">
    <property type="nucleotide sequence ID" value="NZ_BMJD01000017.1"/>
</dbReference>
<evidence type="ECO:0000313" key="2">
    <source>
        <dbReference type="EMBL" id="GGB44991.1"/>
    </source>
</evidence>
<evidence type="ECO:0000256" key="1">
    <source>
        <dbReference type="SAM" id="MobiDB-lite"/>
    </source>
</evidence>